<dbReference type="Proteomes" id="UP001222325">
    <property type="component" value="Unassembled WGS sequence"/>
</dbReference>
<keyword evidence="10 14" id="KW-0408">Iron</keyword>
<evidence type="ECO:0000256" key="12">
    <source>
        <dbReference type="ARBA" id="ARBA00023136"/>
    </source>
</evidence>
<evidence type="ECO:0000256" key="13">
    <source>
        <dbReference type="ARBA" id="ARBA00023180"/>
    </source>
</evidence>
<protein>
    <submittedName>
        <fullName evidence="17">Cytochrome P450</fullName>
    </submittedName>
</protein>
<dbReference type="PANTHER" id="PTHR46300:SF2">
    <property type="entry name" value="CYTOCHROME P450 MONOOXYGENASE ALNH-RELATED"/>
    <property type="match status" value="1"/>
</dbReference>
<dbReference type="PRINTS" id="PR00463">
    <property type="entry name" value="EP450I"/>
</dbReference>
<evidence type="ECO:0000256" key="7">
    <source>
        <dbReference type="ARBA" id="ARBA00022723"/>
    </source>
</evidence>
<gene>
    <name evidence="17" type="ORF">B0H15DRAFT_827208</name>
</gene>
<keyword evidence="11 15" id="KW-0503">Monooxygenase</keyword>
<evidence type="ECO:0000256" key="15">
    <source>
        <dbReference type="RuleBase" id="RU000461"/>
    </source>
</evidence>
<evidence type="ECO:0000256" key="5">
    <source>
        <dbReference type="ARBA" id="ARBA00022617"/>
    </source>
</evidence>
<dbReference type="GO" id="GO:0016705">
    <property type="term" value="F:oxidoreductase activity, acting on paired donors, with incorporation or reduction of molecular oxygen"/>
    <property type="evidence" value="ECO:0007669"/>
    <property type="project" value="InterPro"/>
</dbReference>
<organism evidence="17 18">
    <name type="scientific">Mycena belliarum</name>
    <dbReference type="NCBI Taxonomy" id="1033014"/>
    <lineage>
        <taxon>Eukaryota</taxon>
        <taxon>Fungi</taxon>
        <taxon>Dikarya</taxon>
        <taxon>Basidiomycota</taxon>
        <taxon>Agaricomycotina</taxon>
        <taxon>Agaricomycetes</taxon>
        <taxon>Agaricomycetidae</taxon>
        <taxon>Agaricales</taxon>
        <taxon>Marasmiineae</taxon>
        <taxon>Mycenaceae</taxon>
        <taxon>Mycena</taxon>
    </lineage>
</organism>
<dbReference type="InterPro" id="IPR001128">
    <property type="entry name" value="Cyt_P450"/>
</dbReference>
<evidence type="ECO:0000256" key="1">
    <source>
        <dbReference type="ARBA" id="ARBA00001971"/>
    </source>
</evidence>
<evidence type="ECO:0000256" key="11">
    <source>
        <dbReference type="ARBA" id="ARBA00023033"/>
    </source>
</evidence>
<dbReference type="InterPro" id="IPR050364">
    <property type="entry name" value="Cytochrome_P450_fung"/>
</dbReference>
<name>A0AAD6XSA4_9AGAR</name>
<evidence type="ECO:0000256" key="14">
    <source>
        <dbReference type="PIRSR" id="PIRSR602401-1"/>
    </source>
</evidence>
<dbReference type="InterPro" id="IPR002401">
    <property type="entry name" value="Cyt_P450_E_grp-I"/>
</dbReference>
<dbReference type="GO" id="GO:0016020">
    <property type="term" value="C:membrane"/>
    <property type="evidence" value="ECO:0007669"/>
    <property type="project" value="UniProtKB-SubCell"/>
</dbReference>
<dbReference type="GO" id="GO:0020037">
    <property type="term" value="F:heme binding"/>
    <property type="evidence" value="ECO:0007669"/>
    <property type="project" value="InterPro"/>
</dbReference>
<keyword evidence="5 14" id="KW-0349">Heme</keyword>
<comment type="cofactor">
    <cofactor evidence="1 14">
        <name>heme</name>
        <dbReference type="ChEBI" id="CHEBI:30413"/>
    </cofactor>
</comment>
<dbReference type="Pfam" id="PF00067">
    <property type="entry name" value="p450"/>
    <property type="match status" value="1"/>
</dbReference>
<dbReference type="PANTHER" id="PTHR46300">
    <property type="entry name" value="P450, PUTATIVE (EUROFUNG)-RELATED-RELATED"/>
    <property type="match status" value="1"/>
</dbReference>
<evidence type="ECO:0000313" key="18">
    <source>
        <dbReference type="Proteomes" id="UP001222325"/>
    </source>
</evidence>
<dbReference type="Gene3D" id="1.10.630.10">
    <property type="entry name" value="Cytochrome P450"/>
    <property type="match status" value="1"/>
</dbReference>
<feature type="binding site" description="axial binding residue" evidence="14">
    <location>
        <position position="440"/>
    </location>
    <ligand>
        <name>heme</name>
        <dbReference type="ChEBI" id="CHEBI:30413"/>
    </ligand>
    <ligandPart>
        <name>Fe</name>
        <dbReference type="ChEBI" id="CHEBI:18248"/>
    </ligandPart>
</feature>
<evidence type="ECO:0000256" key="3">
    <source>
        <dbReference type="ARBA" id="ARBA00005179"/>
    </source>
</evidence>
<evidence type="ECO:0000256" key="9">
    <source>
        <dbReference type="ARBA" id="ARBA00023002"/>
    </source>
</evidence>
<keyword evidence="7 14" id="KW-0479">Metal-binding</keyword>
<reference evidence="17" key="1">
    <citation type="submission" date="2023-03" db="EMBL/GenBank/DDBJ databases">
        <title>Massive genome expansion in bonnet fungi (Mycena s.s.) driven by repeated elements and novel gene families across ecological guilds.</title>
        <authorList>
            <consortium name="Lawrence Berkeley National Laboratory"/>
            <person name="Harder C.B."/>
            <person name="Miyauchi S."/>
            <person name="Viragh M."/>
            <person name="Kuo A."/>
            <person name="Thoen E."/>
            <person name="Andreopoulos B."/>
            <person name="Lu D."/>
            <person name="Skrede I."/>
            <person name="Drula E."/>
            <person name="Henrissat B."/>
            <person name="Morin E."/>
            <person name="Kohler A."/>
            <person name="Barry K."/>
            <person name="LaButti K."/>
            <person name="Morin E."/>
            <person name="Salamov A."/>
            <person name="Lipzen A."/>
            <person name="Mereny Z."/>
            <person name="Hegedus B."/>
            <person name="Baldrian P."/>
            <person name="Stursova M."/>
            <person name="Weitz H."/>
            <person name="Taylor A."/>
            <person name="Grigoriev I.V."/>
            <person name="Nagy L.G."/>
            <person name="Martin F."/>
            <person name="Kauserud H."/>
        </authorList>
    </citation>
    <scope>NUCLEOTIDE SEQUENCE</scope>
    <source>
        <strain evidence="17">CBHHK173m</strain>
    </source>
</reference>
<evidence type="ECO:0000256" key="2">
    <source>
        <dbReference type="ARBA" id="ARBA00004167"/>
    </source>
</evidence>
<feature type="transmembrane region" description="Helical" evidence="16">
    <location>
        <begin position="6"/>
        <end position="24"/>
    </location>
</feature>
<accession>A0AAD6XSA4</accession>
<dbReference type="PRINTS" id="PR00385">
    <property type="entry name" value="P450"/>
</dbReference>
<dbReference type="GO" id="GO:0004497">
    <property type="term" value="F:monooxygenase activity"/>
    <property type="evidence" value="ECO:0007669"/>
    <property type="project" value="UniProtKB-KW"/>
</dbReference>
<comment type="subcellular location">
    <subcellularLocation>
        <location evidence="2">Membrane</location>
        <topology evidence="2">Single-pass membrane protein</topology>
    </subcellularLocation>
</comment>
<dbReference type="EMBL" id="JARJCN010000012">
    <property type="protein sequence ID" value="KAJ7095814.1"/>
    <property type="molecule type" value="Genomic_DNA"/>
</dbReference>
<dbReference type="PROSITE" id="PS00086">
    <property type="entry name" value="CYTOCHROME_P450"/>
    <property type="match status" value="1"/>
</dbReference>
<dbReference type="AlphaFoldDB" id="A0AAD6XSA4"/>
<dbReference type="SUPFAM" id="SSF48264">
    <property type="entry name" value="Cytochrome P450"/>
    <property type="match status" value="1"/>
</dbReference>
<keyword evidence="12 16" id="KW-0472">Membrane</keyword>
<evidence type="ECO:0000256" key="16">
    <source>
        <dbReference type="SAM" id="Phobius"/>
    </source>
</evidence>
<dbReference type="InterPro" id="IPR017972">
    <property type="entry name" value="Cyt_P450_CS"/>
</dbReference>
<evidence type="ECO:0000256" key="4">
    <source>
        <dbReference type="ARBA" id="ARBA00010617"/>
    </source>
</evidence>
<keyword evidence="18" id="KW-1185">Reference proteome</keyword>
<dbReference type="CDD" id="cd11065">
    <property type="entry name" value="CYP64-like"/>
    <property type="match status" value="1"/>
</dbReference>
<keyword evidence="13" id="KW-0325">Glycoprotein</keyword>
<evidence type="ECO:0000313" key="17">
    <source>
        <dbReference type="EMBL" id="KAJ7095814.1"/>
    </source>
</evidence>
<evidence type="ECO:0000256" key="8">
    <source>
        <dbReference type="ARBA" id="ARBA00022989"/>
    </source>
</evidence>
<evidence type="ECO:0000256" key="6">
    <source>
        <dbReference type="ARBA" id="ARBA00022692"/>
    </source>
</evidence>
<keyword evidence="6 16" id="KW-0812">Transmembrane</keyword>
<dbReference type="InterPro" id="IPR036396">
    <property type="entry name" value="Cyt_P450_sf"/>
</dbReference>
<comment type="similarity">
    <text evidence="4 15">Belongs to the cytochrome P450 family.</text>
</comment>
<keyword evidence="8 16" id="KW-1133">Transmembrane helix</keyword>
<comment type="pathway">
    <text evidence="3">Secondary metabolite biosynthesis.</text>
</comment>
<comment type="caution">
    <text evidence="17">The sequence shown here is derived from an EMBL/GenBank/DDBJ whole genome shotgun (WGS) entry which is preliminary data.</text>
</comment>
<sequence length="511" mass="57379">MSYLNVLLYLVAPSVLLVCIYIKAASIQGNLSDLPYPPGPTPRLITGNLHQIPAKQPWVTYTSWQVTYGDIVHVRIFGQHIILVNSVKIASHLFEKRSHIYSDRPSIPMLDLIGWDFNVGLMPYTEKWRQHRRLFQQCFRRDASKTYRPIQMTKIHDLLRGLLSRPEDFIALYRTVAAAIIMAVVYGYQVEPIDDHFVSLAEKAVDKLSNSAFPGAAAVNALPILRHLPGWLPGCGFQYYAAECRKLTEEMQQVPFEFAKHNPREGTAEQSIVATLLATNVAQGSTYPEKTMKAVSATAYAAGSDTTVSSLGSFFYAMAVHPEIQKKAQREIDDVIGPTRLPEFEDRPRLPYIEALYRELMRWKPVLPLGVAHATTTDDIYEGHFIPKGATVMSNIWAMTRNESIYPEPERFDPDRYFTADGKLNDDDTVLAFGFGRRICVGRHTADATVWATIVSVLSTFNIAQAKDAAGNDIDIEPHYTDGLVSHIKPFQCSITPRSESAKNLVQDTEN</sequence>
<keyword evidence="9 15" id="KW-0560">Oxidoreductase</keyword>
<evidence type="ECO:0000256" key="10">
    <source>
        <dbReference type="ARBA" id="ARBA00023004"/>
    </source>
</evidence>
<proteinExistence type="inferred from homology"/>
<dbReference type="GO" id="GO:0005506">
    <property type="term" value="F:iron ion binding"/>
    <property type="evidence" value="ECO:0007669"/>
    <property type="project" value="InterPro"/>
</dbReference>